<dbReference type="RefSeq" id="WP_011543658.1">
    <property type="nucleotide sequence ID" value="NZ_BJMY01000001.1"/>
</dbReference>
<gene>
    <name evidence="2" type="ORF">ME0900_00180</name>
</gene>
<accession>A0AAV5PD03</accession>
<proteinExistence type="predicted"/>
<protein>
    <submittedName>
        <fullName evidence="2">Uncharacterized protein</fullName>
    </submittedName>
</protein>
<keyword evidence="1" id="KW-0472">Membrane</keyword>
<keyword evidence="1" id="KW-0812">Transmembrane</keyword>
<evidence type="ECO:0000313" key="2">
    <source>
        <dbReference type="EMBL" id="GMB85646.1"/>
    </source>
</evidence>
<sequence>MIYLLVIIGQMAYAIYDNALISKNNAFAFEYLFNTVQPFGVDETMIGAIAIFLFVPIVGAALAIYIKNNHELYNVVSRTGWNNFLTKSTAYAFLGAVGLYWPRILPIS</sequence>
<feature type="transmembrane region" description="Helical" evidence="1">
    <location>
        <begin position="45"/>
        <end position="66"/>
    </location>
</feature>
<comment type="caution">
    <text evidence="2">The sequence shown here is derived from an EMBL/GenBank/DDBJ whole genome shotgun (WGS) entry which is preliminary data.</text>
</comment>
<organism evidence="2 3">
    <name type="scientific">Lactobacillus delbrueckii subsp. bulgaricus</name>
    <dbReference type="NCBI Taxonomy" id="1585"/>
    <lineage>
        <taxon>Bacteria</taxon>
        <taxon>Bacillati</taxon>
        <taxon>Bacillota</taxon>
        <taxon>Bacilli</taxon>
        <taxon>Lactobacillales</taxon>
        <taxon>Lactobacillaceae</taxon>
        <taxon>Lactobacillus</taxon>
    </lineage>
</organism>
<keyword evidence="1" id="KW-1133">Transmembrane helix</keyword>
<dbReference type="AlphaFoldDB" id="A0AAV5PD03"/>
<name>A0AAV5PD03_LACDE</name>
<dbReference type="Proteomes" id="UP001165243">
    <property type="component" value="Unassembled WGS sequence"/>
</dbReference>
<dbReference type="EMBL" id="BSWK01000001">
    <property type="protein sequence ID" value="GMB85646.1"/>
    <property type="molecule type" value="Genomic_DNA"/>
</dbReference>
<evidence type="ECO:0000313" key="3">
    <source>
        <dbReference type="Proteomes" id="UP001165243"/>
    </source>
</evidence>
<evidence type="ECO:0000256" key="1">
    <source>
        <dbReference type="SAM" id="Phobius"/>
    </source>
</evidence>
<reference evidence="2" key="1">
    <citation type="submission" date="2023-04" db="EMBL/GenBank/DDBJ databases">
        <title>Draft genome sequences of Lactobacillus delbrueckii subsp. bulgaricus ME-900 and ME-901 with improved acid tolerance.</title>
        <authorList>
            <person name="Ishida T."/>
            <person name="Yamamoto E."/>
            <person name="Koizumi A."/>
            <person name="Fujiwara S."/>
            <person name="Makino S."/>
            <person name="Kano H."/>
            <person name="Kimura K."/>
        </authorList>
    </citation>
    <scope>NUCLEOTIDE SEQUENCE</scope>
    <source>
        <strain evidence="2">ME-900</strain>
    </source>
</reference>